<feature type="domain" description="Beta-lactamase-like ARB-00930-like C-terminal" evidence="3">
    <location>
        <begin position="616"/>
        <end position="763"/>
    </location>
</feature>
<sequence length="764" mass="82901">MSRQTRSAAKRLTRLQAATTPTVSPVASITPSTTAPPAPTQASSLETQLFATPSEWQTYLTTSPNPSGLWLKIAKKSSPTPSITYDQALDVALCHGWIDGQRKALDATHFIQRFTPRRKGSLWSQRNVKKVATLTAEGRMTPAGLAEVEKAKEDGRWERAYSSSSNAAVPDDFQKALDENQAAGEFFEGLGPRFPPPIDVASSKSLSAKAWQNLTKTFDEYLNGSFESPFFAGIENITFSLGAFSIHDPSAASALQYHYTDPLIQNNTVGVTNVDADSVYRFASVSKLFTAYAGMVSLTEEEWNRPFTKIFPILAESDGHAGLTQVAQWESVTPLSLASQISGVVGNAPPFGVADIALPYLAELKAGEKPSFDPTAAGLPPITNPYPSFSEFCEQGNSDCTSDSIIKDVQFRYPTYKTWTSPTYSNHGYILLGLAIAELTNQSLPDVYRNSLFEPLDLKSSNATDPVHLIDRVVVPGGIIDATFADSGLAAASGGIFSTLKDMAKFSTSILNSTLLPEEKTRRWMKPLAHTANLNYSVGVGWEILRYVHPDTHAVTDLYTKLGDAGYNGGAVVLIPDYGAGFNCLVASADPGRTDFQKLVLDAVIREWLPALEAQAAAEAKVKLTGTYVPHDKKLNTSLTLTVEPSVGGLWVADWISNNSNILTVENQYPIFNNFGGLRFLPSIYDADNSKYAFRIRAPFNKTVTDGRNSYGPFTGTGKDDWLTTGQIGFVGTPVDLAIFDLNEAGEAVSVDLPVFNVTLKRQD</sequence>
<dbReference type="AlphaFoldDB" id="A0A9W8PLE7"/>
<dbReference type="SUPFAM" id="SSF56601">
    <property type="entry name" value="beta-lactamase/transpeptidase-like"/>
    <property type="match status" value="1"/>
</dbReference>
<feature type="region of interest" description="Disordered" evidence="1">
    <location>
        <begin position="1"/>
        <end position="43"/>
    </location>
</feature>
<dbReference type="Pfam" id="PF00144">
    <property type="entry name" value="Beta-lactamase"/>
    <property type="match status" value="1"/>
</dbReference>
<proteinExistence type="predicted"/>
<organism evidence="4 5">
    <name type="scientific">Fusarium irregulare</name>
    <dbReference type="NCBI Taxonomy" id="2494466"/>
    <lineage>
        <taxon>Eukaryota</taxon>
        <taxon>Fungi</taxon>
        <taxon>Dikarya</taxon>
        <taxon>Ascomycota</taxon>
        <taxon>Pezizomycotina</taxon>
        <taxon>Sordariomycetes</taxon>
        <taxon>Hypocreomycetidae</taxon>
        <taxon>Hypocreales</taxon>
        <taxon>Nectriaceae</taxon>
        <taxon>Fusarium</taxon>
        <taxon>Fusarium incarnatum-equiseti species complex</taxon>
    </lineage>
</organism>
<evidence type="ECO:0000313" key="4">
    <source>
        <dbReference type="EMBL" id="KAJ4011070.1"/>
    </source>
</evidence>
<dbReference type="InterPro" id="IPR001466">
    <property type="entry name" value="Beta-lactam-related"/>
</dbReference>
<dbReference type="InterPro" id="IPR012338">
    <property type="entry name" value="Beta-lactam/transpept-like"/>
</dbReference>
<evidence type="ECO:0008006" key="6">
    <source>
        <dbReference type="Google" id="ProtNLM"/>
    </source>
</evidence>
<feature type="domain" description="Beta-lactamase-related" evidence="2">
    <location>
        <begin position="273"/>
        <end position="596"/>
    </location>
</feature>
<comment type="caution">
    <text evidence="4">The sequence shown here is derived from an EMBL/GenBank/DDBJ whole genome shotgun (WGS) entry which is preliminary data.</text>
</comment>
<keyword evidence="5" id="KW-1185">Reference proteome</keyword>
<accession>A0A9W8PLE7</accession>
<name>A0A9W8PLE7_9HYPO</name>
<gene>
    <name evidence="4" type="ORF">NW766_007702</name>
</gene>
<dbReference type="InterPro" id="IPR058664">
    <property type="entry name" value="ARB_00930-like_C"/>
</dbReference>
<evidence type="ECO:0000313" key="5">
    <source>
        <dbReference type="Proteomes" id="UP001152130"/>
    </source>
</evidence>
<feature type="compositionally biased region" description="Low complexity" evidence="1">
    <location>
        <begin position="19"/>
        <end position="33"/>
    </location>
</feature>
<reference evidence="4" key="1">
    <citation type="submission" date="2022-10" db="EMBL/GenBank/DDBJ databases">
        <title>Fusarium specimens isolated from Avocado Roots.</title>
        <authorList>
            <person name="Stajich J."/>
            <person name="Roper C."/>
            <person name="Heimlech-Rivalta G."/>
        </authorList>
    </citation>
    <scope>NUCLEOTIDE SEQUENCE</scope>
    <source>
        <strain evidence="4">CF00143</strain>
    </source>
</reference>
<dbReference type="Proteomes" id="UP001152130">
    <property type="component" value="Unassembled WGS sequence"/>
</dbReference>
<dbReference type="PANTHER" id="PTHR22935">
    <property type="entry name" value="PENICILLIN-BINDING PROTEIN"/>
    <property type="match status" value="1"/>
</dbReference>
<evidence type="ECO:0000256" key="1">
    <source>
        <dbReference type="SAM" id="MobiDB-lite"/>
    </source>
</evidence>
<dbReference type="Pfam" id="PF26335">
    <property type="entry name" value="ARB_00930_C"/>
    <property type="match status" value="1"/>
</dbReference>
<evidence type="ECO:0000259" key="3">
    <source>
        <dbReference type="Pfam" id="PF26335"/>
    </source>
</evidence>
<dbReference type="PANTHER" id="PTHR22935:SF97">
    <property type="entry name" value="BETA-LACTAMASE-RELATED DOMAIN-CONTAINING PROTEIN"/>
    <property type="match status" value="1"/>
</dbReference>
<dbReference type="Gene3D" id="3.40.710.10">
    <property type="entry name" value="DD-peptidase/beta-lactamase superfamily"/>
    <property type="match status" value="1"/>
</dbReference>
<evidence type="ECO:0000259" key="2">
    <source>
        <dbReference type="Pfam" id="PF00144"/>
    </source>
</evidence>
<dbReference type="InterPro" id="IPR051478">
    <property type="entry name" value="Beta-lactamase-like_AB/R"/>
</dbReference>
<dbReference type="EMBL" id="JAPDHF010000011">
    <property type="protein sequence ID" value="KAJ4011070.1"/>
    <property type="molecule type" value="Genomic_DNA"/>
</dbReference>
<protein>
    <recommendedName>
        <fullName evidence="6">Beta-lactamase-related domain-containing protein</fullName>
    </recommendedName>
</protein>